<keyword evidence="1" id="KW-0004">4Fe-4S</keyword>
<dbReference type="Pfam" id="PF13237">
    <property type="entry name" value="Fer4_10"/>
    <property type="match status" value="1"/>
</dbReference>
<dbReference type="PANTHER" id="PTHR43687:SF1">
    <property type="entry name" value="FERREDOXIN III"/>
    <property type="match status" value="1"/>
</dbReference>
<dbReference type="PROSITE" id="PS51379">
    <property type="entry name" value="4FE4S_FER_2"/>
    <property type="match status" value="2"/>
</dbReference>
<feature type="domain" description="4Fe-4S ferredoxin-type" evidence="5">
    <location>
        <begin position="31"/>
        <end position="54"/>
    </location>
</feature>
<proteinExistence type="predicted"/>
<protein>
    <submittedName>
        <fullName evidence="6">Ferredoxin</fullName>
    </submittedName>
</protein>
<evidence type="ECO:0000259" key="5">
    <source>
        <dbReference type="PROSITE" id="PS51379"/>
    </source>
</evidence>
<keyword evidence="2" id="KW-0479">Metal-binding</keyword>
<dbReference type="InterPro" id="IPR050572">
    <property type="entry name" value="Fe-S_Ferredoxin"/>
</dbReference>
<evidence type="ECO:0000256" key="4">
    <source>
        <dbReference type="ARBA" id="ARBA00023014"/>
    </source>
</evidence>
<dbReference type="InterPro" id="IPR017900">
    <property type="entry name" value="4Fe4S_Fe_S_CS"/>
</dbReference>
<dbReference type="GO" id="GO:0046872">
    <property type="term" value="F:metal ion binding"/>
    <property type="evidence" value="ECO:0007669"/>
    <property type="project" value="UniProtKB-KW"/>
</dbReference>
<sequence length="54" mass="5917">MPVVDTELCIGCRKCMQVCPADAISMKEKVAFINKAMCRKCGLCIEHCPVQALS</sequence>
<evidence type="ECO:0000313" key="6">
    <source>
        <dbReference type="EMBL" id="PLX18486.1"/>
    </source>
</evidence>
<keyword evidence="3" id="KW-0408">Iron</keyword>
<dbReference type="GO" id="GO:0051539">
    <property type="term" value="F:4 iron, 4 sulfur cluster binding"/>
    <property type="evidence" value="ECO:0007669"/>
    <property type="project" value="UniProtKB-KW"/>
</dbReference>
<feature type="domain" description="4Fe-4S ferredoxin-type" evidence="5">
    <location>
        <begin position="1"/>
        <end position="29"/>
    </location>
</feature>
<dbReference type="InterPro" id="IPR017896">
    <property type="entry name" value="4Fe4S_Fe-S-bd"/>
</dbReference>
<evidence type="ECO:0000256" key="2">
    <source>
        <dbReference type="ARBA" id="ARBA00022723"/>
    </source>
</evidence>
<dbReference type="SUPFAM" id="SSF54862">
    <property type="entry name" value="4Fe-4S ferredoxins"/>
    <property type="match status" value="1"/>
</dbReference>
<name>A0A2N5ZIL0_MUIH1</name>
<keyword evidence="4" id="KW-0411">Iron-sulfur</keyword>
<dbReference type="PROSITE" id="PS00198">
    <property type="entry name" value="4FE4S_FER_1"/>
    <property type="match status" value="2"/>
</dbReference>
<gene>
    <name evidence="6" type="ORF">C0601_04520</name>
</gene>
<dbReference type="Proteomes" id="UP000234857">
    <property type="component" value="Unassembled WGS sequence"/>
</dbReference>
<dbReference type="Gene3D" id="3.30.70.20">
    <property type="match status" value="1"/>
</dbReference>
<comment type="caution">
    <text evidence="6">The sequence shown here is derived from an EMBL/GenBank/DDBJ whole genome shotgun (WGS) entry which is preliminary data.</text>
</comment>
<reference evidence="6 7" key="1">
    <citation type="submission" date="2017-11" db="EMBL/GenBank/DDBJ databases">
        <title>Genome-resolved metagenomics identifies genetic mobility, metabolic interactions, and unexpected diversity in perchlorate-reducing communities.</title>
        <authorList>
            <person name="Barnum T.P."/>
            <person name="Figueroa I.A."/>
            <person name="Carlstrom C.I."/>
            <person name="Lucas L.N."/>
            <person name="Engelbrektson A.L."/>
            <person name="Coates J.D."/>
        </authorList>
    </citation>
    <scope>NUCLEOTIDE SEQUENCE [LARGE SCALE GENOMIC DNA]</scope>
    <source>
        <strain evidence="6">BM706</strain>
    </source>
</reference>
<accession>A0A2N5ZIL0</accession>
<evidence type="ECO:0000256" key="3">
    <source>
        <dbReference type="ARBA" id="ARBA00023004"/>
    </source>
</evidence>
<dbReference type="PANTHER" id="PTHR43687">
    <property type="entry name" value="ADENYLYLSULFATE REDUCTASE, BETA SUBUNIT"/>
    <property type="match status" value="1"/>
</dbReference>
<evidence type="ECO:0000256" key="1">
    <source>
        <dbReference type="ARBA" id="ARBA00022485"/>
    </source>
</evidence>
<organism evidence="6 7">
    <name type="scientific">Muiribacterium halophilum</name>
    <dbReference type="NCBI Taxonomy" id="2053465"/>
    <lineage>
        <taxon>Bacteria</taxon>
        <taxon>Candidatus Muiribacteriota</taxon>
        <taxon>Candidatus Muiribacteriia</taxon>
        <taxon>Candidatus Muiribacteriales</taxon>
        <taxon>Candidatus Muiribacteriaceae</taxon>
        <taxon>Candidatus Muiribacterium</taxon>
    </lineage>
</organism>
<evidence type="ECO:0000313" key="7">
    <source>
        <dbReference type="Proteomes" id="UP000234857"/>
    </source>
</evidence>
<dbReference type="AlphaFoldDB" id="A0A2N5ZIL0"/>
<dbReference type="EMBL" id="PKTG01000062">
    <property type="protein sequence ID" value="PLX18486.1"/>
    <property type="molecule type" value="Genomic_DNA"/>
</dbReference>